<dbReference type="GO" id="GO:0046872">
    <property type="term" value="F:metal ion binding"/>
    <property type="evidence" value="ECO:0007669"/>
    <property type="project" value="InterPro"/>
</dbReference>
<reference evidence="3 4" key="2">
    <citation type="journal article" date="2012" name="Stand. Genomic Sci.">
        <title>Complete genome sequence of the thermophilic sulfate-reducing ocean bacterium Thermodesulfatator indicus type strain (CIR29812(T)).</title>
        <authorList>
            <person name="Anderson I."/>
            <person name="Saunders E."/>
            <person name="Lapidus A."/>
            <person name="Nolan M."/>
            <person name="Lucas S."/>
            <person name="Tice H."/>
            <person name="Del Rio T.G."/>
            <person name="Cheng J.F."/>
            <person name="Han C."/>
            <person name="Tapia R."/>
            <person name="Goodwin L.A."/>
            <person name="Pitluck S."/>
            <person name="Liolios K."/>
            <person name="Mavromatis K."/>
            <person name="Pagani I."/>
            <person name="Ivanova N."/>
            <person name="Mikhailova N."/>
            <person name="Pati A."/>
            <person name="Chen A."/>
            <person name="Palaniappan K."/>
            <person name="Land M."/>
            <person name="Hauser L."/>
            <person name="Jeffries C.D."/>
            <person name="Chang Y.J."/>
            <person name="Brambilla E.M."/>
            <person name="Rohde M."/>
            <person name="Spring S."/>
            <person name="Goker M."/>
            <person name="Detter J.C."/>
            <person name="Woyke T."/>
            <person name="Bristow J."/>
            <person name="Eisen J.A."/>
            <person name="Markowitz V."/>
            <person name="Hugenholtz P."/>
            <person name="Kyrpides N.C."/>
            <person name="Klenk H.P."/>
        </authorList>
    </citation>
    <scope>NUCLEOTIDE SEQUENCE [LARGE SCALE GENOMIC DNA]</scope>
    <source>
        <strain evidence="4">DSM 15286 / JCM 11887 / CIR29812</strain>
    </source>
</reference>
<evidence type="ECO:0000313" key="4">
    <source>
        <dbReference type="Proteomes" id="UP000006793"/>
    </source>
</evidence>
<dbReference type="GO" id="GO:0005524">
    <property type="term" value="F:ATP binding"/>
    <property type="evidence" value="ECO:0007669"/>
    <property type="project" value="UniProtKB-UniRule"/>
</dbReference>
<dbReference type="PROSITE" id="PS50975">
    <property type="entry name" value="ATP_GRASP"/>
    <property type="match status" value="1"/>
</dbReference>
<evidence type="ECO:0000256" key="1">
    <source>
        <dbReference type="PROSITE-ProRule" id="PRU00409"/>
    </source>
</evidence>
<proteinExistence type="predicted"/>
<dbReference type="GO" id="GO:0005737">
    <property type="term" value="C:cytoplasm"/>
    <property type="evidence" value="ECO:0007669"/>
    <property type="project" value="TreeGrafter"/>
</dbReference>
<dbReference type="PaxDb" id="667014-Thein_0051"/>
<keyword evidence="1" id="KW-0067">ATP-binding</keyword>
<evidence type="ECO:0000259" key="2">
    <source>
        <dbReference type="PROSITE" id="PS50975"/>
    </source>
</evidence>
<dbReference type="InterPro" id="IPR011761">
    <property type="entry name" value="ATP-grasp"/>
</dbReference>
<accession>F8A8D2</accession>
<dbReference type="Pfam" id="PF08443">
    <property type="entry name" value="RimK"/>
    <property type="match status" value="1"/>
</dbReference>
<dbReference type="OrthoDB" id="5431192at2"/>
<dbReference type="RefSeq" id="WP_013906683.1">
    <property type="nucleotide sequence ID" value="NC_015681.1"/>
</dbReference>
<dbReference type="Proteomes" id="UP000006793">
    <property type="component" value="Chromosome"/>
</dbReference>
<gene>
    <name evidence="3" type="ordered locus">Thein_0051</name>
</gene>
<dbReference type="InParanoid" id="F8A8D2"/>
<feature type="domain" description="ATP-grasp" evidence="2">
    <location>
        <begin position="72"/>
        <end position="250"/>
    </location>
</feature>
<protein>
    <submittedName>
        <fullName evidence="3">RimK domain protein ATP-grasp</fullName>
    </submittedName>
</protein>
<dbReference type="AlphaFoldDB" id="F8A8D2"/>
<organism evidence="3 4">
    <name type="scientific">Thermodesulfatator indicus (strain DSM 15286 / JCM 11887 / CIR29812)</name>
    <dbReference type="NCBI Taxonomy" id="667014"/>
    <lineage>
        <taxon>Bacteria</taxon>
        <taxon>Pseudomonadati</taxon>
        <taxon>Thermodesulfobacteriota</taxon>
        <taxon>Thermodesulfobacteria</taxon>
        <taxon>Thermodesulfobacteriales</taxon>
        <taxon>Thermodesulfatatoraceae</taxon>
        <taxon>Thermodesulfatator</taxon>
    </lineage>
</organism>
<dbReference type="EMBL" id="CP002683">
    <property type="protein sequence ID" value="AEH43936.1"/>
    <property type="molecule type" value="Genomic_DNA"/>
</dbReference>
<name>F8A8D2_THEID</name>
<dbReference type="PANTHER" id="PTHR21621:SF2">
    <property type="entry name" value="COENZYME GAMMA-F420-2:ALPHA-L-GLUTAMATE LIGASE"/>
    <property type="match status" value="1"/>
</dbReference>
<dbReference type="PANTHER" id="PTHR21621">
    <property type="entry name" value="RIBOSOMAL PROTEIN S6 MODIFICATION PROTEIN"/>
    <property type="match status" value="1"/>
</dbReference>
<dbReference type="InterPro" id="IPR013651">
    <property type="entry name" value="ATP-grasp_RimK-type"/>
</dbReference>
<keyword evidence="1" id="KW-0547">Nucleotide-binding</keyword>
<keyword evidence="4" id="KW-1185">Reference proteome</keyword>
<dbReference type="eggNOG" id="COG0189">
    <property type="taxonomic scope" value="Bacteria"/>
</dbReference>
<evidence type="ECO:0000313" key="3">
    <source>
        <dbReference type="EMBL" id="AEH43936.1"/>
    </source>
</evidence>
<dbReference type="KEGG" id="tid:Thein_0051"/>
<dbReference type="HOGENOM" id="CLU_1076568_0_0_0"/>
<dbReference type="Gene3D" id="3.30.470.20">
    <property type="entry name" value="ATP-grasp fold, B domain"/>
    <property type="match status" value="1"/>
</dbReference>
<dbReference type="STRING" id="667014.Thein_0051"/>
<dbReference type="SUPFAM" id="SSF56059">
    <property type="entry name" value="Glutathione synthetase ATP-binding domain-like"/>
    <property type="match status" value="1"/>
</dbReference>
<dbReference type="PATRIC" id="fig|667014.3.peg.56"/>
<sequence length="263" mass="30575">MRNPWVILSNRALRKLYHELQAGDAFIGRLAVKYGEEFIFLDLEARGVKAYPSLLAQHLARSKCFQAQVFSHFMLPHTRLIRDRHDLIKTANEYGSLGVKKVVLKQDRFNCGLGIHLFEHIEEVMNLASFGNLPYPFVLQPFAEEITDVRVIILGNYLEAYSRKNPYNFRNNLFFGGEAKPYKLNDEELSFCKKVMKRGDFPYAHIDLMILPDGRFYLSEINLRGGLKGAQITAKDYEAKVEELHRNFLQKYLEKNPQAKVWE</sequence>
<dbReference type="GO" id="GO:0043774">
    <property type="term" value="F:coenzyme F420-2 alpha-glutamyl ligase activity"/>
    <property type="evidence" value="ECO:0007669"/>
    <property type="project" value="TreeGrafter"/>
</dbReference>
<reference evidence="4" key="1">
    <citation type="submission" date="2011-04" db="EMBL/GenBank/DDBJ databases">
        <title>The complete genome of Thermodesulfatator indicus DSM 15286.</title>
        <authorList>
            <person name="Lucas S."/>
            <person name="Copeland A."/>
            <person name="Lapidus A."/>
            <person name="Bruce D."/>
            <person name="Goodwin L."/>
            <person name="Pitluck S."/>
            <person name="Peters L."/>
            <person name="Kyrpides N."/>
            <person name="Mavromatis K."/>
            <person name="Pagani I."/>
            <person name="Ivanova N."/>
            <person name="Saunders L."/>
            <person name="Detter J.C."/>
            <person name="Tapia R."/>
            <person name="Han C."/>
            <person name="Land M."/>
            <person name="Hauser L."/>
            <person name="Markowitz V."/>
            <person name="Cheng J.-F."/>
            <person name="Hugenholtz P."/>
            <person name="Woyke T."/>
            <person name="Wu D."/>
            <person name="Spring S."/>
            <person name="Schroeder M."/>
            <person name="Brambilla E."/>
            <person name="Klenk H.-P."/>
            <person name="Eisen J.A."/>
        </authorList>
    </citation>
    <scope>NUCLEOTIDE SEQUENCE [LARGE SCALE GENOMIC DNA]</scope>
    <source>
        <strain evidence="4">DSM 15286 / JCM 11887 / CIR29812</strain>
    </source>
</reference>